<evidence type="ECO:0000313" key="2">
    <source>
        <dbReference type="EMBL" id="CAH1245352.1"/>
    </source>
</evidence>
<keyword evidence="3" id="KW-1185">Reference proteome</keyword>
<reference evidence="2" key="1">
    <citation type="submission" date="2022-01" db="EMBL/GenBank/DDBJ databases">
        <authorList>
            <person name="Braso-Vives M."/>
        </authorList>
    </citation>
    <scope>NUCLEOTIDE SEQUENCE</scope>
</reference>
<gene>
    <name evidence="2" type="primary">Hypp7469</name>
    <name evidence="2" type="ORF">BLAG_LOCUS7717</name>
</gene>
<dbReference type="Proteomes" id="UP000838412">
    <property type="component" value="Chromosome 14"/>
</dbReference>
<evidence type="ECO:0000313" key="3">
    <source>
        <dbReference type="Proteomes" id="UP000838412"/>
    </source>
</evidence>
<dbReference type="EMBL" id="OV696699">
    <property type="protein sequence ID" value="CAH1245352.1"/>
    <property type="molecule type" value="Genomic_DNA"/>
</dbReference>
<name>A0A8J9Z0X5_BRALA</name>
<protein>
    <submittedName>
        <fullName evidence="2">Hypp7469 protein</fullName>
    </submittedName>
</protein>
<evidence type="ECO:0000256" key="1">
    <source>
        <dbReference type="SAM" id="MobiDB-lite"/>
    </source>
</evidence>
<organism evidence="2 3">
    <name type="scientific">Branchiostoma lanceolatum</name>
    <name type="common">Common lancelet</name>
    <name type="synonym">Amphioxus lanceolatum</name>
    <dbReference type="NCBI Taxonomy" id="7740"/>
    <lineage>
        <taxon>Eukaryota</taxon>
        <taxon>Metazoa</taxon>
        <taxon>Chordata</taxon>
        <taxon>Cephalochordata</taxon>
        <taxon>Leptocardii</taxon>
        <taxon>Amphioxiformes</taxon>
        <taxon>Branchiostomatidae</taxon>
        <taxon>Branchiostoma</taxon>
    </lineage>
</organism>
<feature type="compositionally biased region" description="Low complexity" evidence="1">
    <location>
        <begin position="30"/>
        <end position="56"/>
    </location>
</feature>
<dbReference type="AlphaFoldDB" id="A0A8J9Z0X5"/>
<feature type="region of interest" description="Disordered" evidence="1">
    <location>
        <begin position="24"/>
        <end position="60"/>
    </location>
</feature>
<proteinExistence type="predicted"/>
<accession>A0A8J9Z0X5</accession>
<sequence>MSGLKSCIAPRLIRTKTVAEAVLPLGPRITPSQPSKSSSTTGGQQVGGTQHVTTTSITTLQLPVRPSKQAALPWKEIGKRIRRAWDILIS</sequence>